<protein>
    <recommendedName>
        <fullName evidence="1">YlxR domain-containing protein</fullName>
    </recommendedName>
</protein>
<dbReference type="SUPFAM" id="SSF64376">
    <property type="entry name" value="YlxR-like"/>
    <property type="match status" value="1"/>
</dbReference>
<accession>A0A1T4XAN4</accession>
<keyword evidence="3" id="KW-1185">Reference proteome</keyword>
<name>A0A1T4XAN4_9BACT</name>
<reference evidence="2 3" key="1">
    <citation type="submission" date="2017-02" db="EMBL/GenBank/DDBJ databases">
        <authorList>
            <person name="Peterson S.W."/>
        </authorList>
    </citation>
    <scope>NUCLEOTIDE SEQUENCE [LARGE SCALE GENOMIC DNA]</scope>
    <source>
        <strain evidence="2 3">DSM 16080</strain>
    </source>
</reference>
<sequence length="76" mass="8848">MPNTGKQPHVPMRTCVICRRKLPKYDLARHVRVEQGRLEHDPGQIRPGRGIYVCTQAKCRERFEKFGLRKHPKGGK</sequence>
<evidence type="ECO:0000259" key="1">
    <source>
        <dbReference type="Pfam" id="PF04296"/>
    </source>
</evidence>
<dbReference type="PANTHER" id="PTHR34215">
    <property type="entry name" value="BLL0784 PROTEIN"/>
    <property type="match status" value="1"/>
</dbReference>
<dbReference type="Pfam" id="PF04296">
    <property type="entry name" value="YlxR"/>
    <property type="match status" value="1"/>
</dbReference>
<dbReference type="RefSeq" id="WP_234990679.1">
    <property type="nucleotide sequence ID" value="NZ_FUYC01000009.1"/>
</dbReference>
<dbReference type="AlphaFoldDB" id="A0A1T4XAN4"/>
<dbReference type="InterPro" id="IPR035931">
    <property type="entry name" value="YlxR-like_sf"/>
</dbReference>
<dbReference type="STRING" id="1121449.SAMN02745704_01954"/>
<feature type="domain" description="YlxR" evidence="1">
    <location>
        <begin position="13"/>
        <end position="65"/>
    </location>
</feature>
<dbReference type="Gene3D" id="3.30.1230.10">
    <property type="entry name" value="YlxR-like"/>
    <property type="match status" value="1"/>
</dbReference>
<dbReference type="InterPro" id="IPR007393">
    <property type="entry name" value="YlxR_dom"/>
</dbReference>
<dbReference type="Proteomes" id="UP000190027">
    <property type="component" value="Unassembled WGS sequence"/>
</dbReference>
<gene>
    <name evidence="2" type="ORF">SAMN02745704_01954</name>
</gene>
<organism evidence="2 3">
    <name type="scientific">Paucidesulfovibrio gracilis DSM 16080</name>
    <dbReference type="NCBI Taxonomy" id="1121449"/>
    <lineage>
        <taxon>Bacteria</taxon>
        <taxon>Pseudomonadati</taxon>
        <taxon>Thermodesulfobacteriota</taxon>
        <taxon>Desulfovibrionia</taxon>
        <taxon>Desulfovibrionales</taxon>
        <taxon>Desulfovibrionaceae</taxon>
        <taxon>Paucidesulfovibrio</taxon>
    </lineage>
</organism>
<dbReference type="InterPro" id="IPR037465">
    <property type="entry name" value="YlxR"/>
</dbReference>
<dbReference type="PANTHER" id="PTHR34215:SF1">
    <property type="entry name" value="YLXR DOMAIN-CONTAINING PROTEIN"/>
    <property type="match status" value="1"/>
</dbReference>
<evidence type="ECO:0000313" key="2">
    <source>
        <dbReference type="EMBL" id="SKA86497.1"/>
    </source>
</evidence>
<evidence type="ECO:0000313" key="3">
    <source>
        <dbReference type="Proteomes" id="UP000190027"/>
    </source>
</evidence>
<dbReference type="EMBL" id="FUYC01000009">
    <property type="protein sequence ID" value="SKA86497.1"/>
    <property type="molecule type" value="Genomic_DNA"/>
</dbReference>
<proteinExistence type="predicted"/>